<name>A0A3M7PPP4_BRAPC</name>
<dbReference type="EMBL" id="REGN01009458">
    <property type="protein sequence ID" value="RNA01117.1"/>
    <property type="molecule type" value="Genomic_DNA"/>
</dbReference>
<gene>
    <name evidence="1" type="ORF">BpHYR1_025438</name>
</gene>
<evidence type="ECO:0000313" key="1">
    <source>
        <dbReference type="EMBL" id="RNA01117.1"/>
    </source>
</evidence>
<sequence>MTRKPASKIPTFGEKETFVFRLSWSELVNILLCFDYWNKNGVKISTIFLIARSIWNSINNGALNKK</sequence>
<keyword evidence="2" id="KW-1185">Reference proteome</keyword>
<accession>A0A3M7PPP4</accession>
<dbReference type="Proteomes" id="UP000276133">
    <property type="component" value="Unassembled WGS sequence"/>
</dbReference>
<evidence type="ECO:0000313" key="2">
    <source>
        <dbReference type="Proteomes" id="UP000276133"/>
    </source>
</evidence>
<protein>
    <submittedName>
        <fullName evidence="1">Uncharacterized protein</fullName>
    </submittedName>
</protein>
<dbReference type="AlphaFoldDB" id="A0A3M7PPP4"/>
<proteinExistence type="predicted"/>
<reference evidence="1 2" key="1">
    <citation type="journal article" date="2018" name="Sci. Rep.">
        <title>Genomic signatures of local adaptation to the degree of environmental predictability in rotifers.</title>
        <authorList>
            <person name="Franch-Gras L."/>
            <person name="Hahn C."/>
            <person name="Garcia-Roger E.M."/>
            <person name="Carmona M.J."/>
            <person name="Serra M."/>
            <person name="Gomez A."/>
        </authorList>
    </citation>
    <scope>NUCLEOTIDE SEQUENCE [LARGE SCALE GENOMIC DNA]</scope>
    <source>
        <strain evidence="1">HYR1</strain>
    </source>
</reference>
<organism evidence="1 2">
    <name type="scientific">Brachionus plicatilis</name>
    <name type="common">Marine rotifer</name>
    <name type="synonym">Brachionus muelleri</name>
    <dbReference type="NCBI Taxonomy" id="10195"/>
    <lineage>
        <taxon>Eukaryota</taxon>
        <taxon>Metazoa</taxon>
        <taxon>Spiralia</taxon>
        <taxon>Gnathifera</taxon>
        <taxon>Rotifera</taxon>
        <taxon>Eurotatoria</taxon>
        <taxon>Monogononta</taxon>
        <taxon>Pseudotrocha</taxon>
        <taxon>Ploima</taxon>
        <taxon>Brachionidae</taxon>
        <taxon>Brachionus</taxon>
    </lineage>
</organism>
<comment type="caution">
    <text evidence="1">The sequence shown here is derived from an EMBL/GenBank/DDBJ whole genome shotgun (WGS) entry which is preliminary data.</text>
</comment>